<sequence length="152" mass="17685">MSVQALLGDKSFLYIGITFPLCNVILIADDLRLHNDLQVTKKESQVILYWNNNLTKEETEKYTVKYILNYTFFDTSQKREIVDVTEEKYEYPLLRPAKKCTAQVRAKKEVCITNKIWSDWSEPVIIYDEKIVVDRTAAAYNMSYLHVFGAAS</sequence>
<keyword evidence="7" id="KW-0675">Receptor</keyword>
<keyword evidence="3" id="KW-0732">Signal</keyword>
<evidence type="ECO:0000313" key="8">
    <source>
        <dbReference type="EMBL" id="POI28579.1"/>
    </source>
</evidence>
<dbReference type="InterPro" id="IPR013783">
    <property type="entry name" value="Ig-like_fold"/>
</dbReference>
<accession>A0A2P4SWW8</accession>
<evidence type="ECO:0000256" key="7">
    <source>
        <dbReference type="ARBA" id="ARBA00023170"/>
    </source>
</evidence>
<dbReference type="Proteomes" id="UP000237246">
    <property type="component" value="Unassembled WGS sequence"/>
</dbReference>
<dbReference type="AlphaFoldDB" id="A0A2P4SWW8"/>
<evidence type="ECO:0000256" key="5">
    <source>
        <dbReference type="ARBA" id="ARBA00023136"/>
    </source>
</evidence>
<keyword evidence="5" id="KW-0472">Membrane</keyword>
<proteinExistence type="predicted"/>
<comment type="caution">
    <text evidence="8">The sequence shown here is derived from an EMBL/GenBank/DDBJ whole genome shotgun (WGS) entry which is preliminary data.</text>
</comment>
<dbReference type="Gene3D" id="2.60.40.10">
    <property type="entry name" value="Immunoglobulins"/>
    <property type="match status" value="1"/>
</dbReference>
<dbReference type="OrthoDB" id="9890439at2759"/>
<dbReference type="SUPFAM" id="SSF49265">
    <property type="entry name" value="Fibronectin type III"/>
    <property type="match status" value="1"/>
</dbReference>
<evidence type="ECO:0000256" key="1">
    <source>
        <dbReference type="ARBA" id="ARBA00004167"/>
    </source>
</evidence>
<dbReference type="GO" id="GO:0004896">
    <property type="term" value="F:cytokine receptor activity"/>
    <property type="evidence" value="ECO:0007669"/>
    <property type="project" value="TreeGrafter"/>
</dbReference>
<dbReference type="PANTHER" id="PTHR23037">
    <property type="entry name" value="CYTOKINE RECEPTOR"/>
    <property type="match status" value="1"/>
</dbReference>
<dbReference type="GO" id="GO:0009897">
    <property type="term" value="C:external side of plasma membrane"/>
    <property type="evidence" value="ECO:0007669"/>
    <property type="project" value="TreeGrafter"/>
</dbReference>
<comment type="subcellular location">
    <subcellularLocation>
        <location evidence="1">Membrane</location>
        <topology evidence="1">Single-pass membrane protein</topology>
    </subcellularLocation>
</comment>
<dbReference type="PANTHER" id="PTHR23037:SF28">
    <property type="entry name" value="ERYTHROPOIETIN RECEPTOR"/>
    <property type="match status" value="1"/>
</dbReference>
<evidence type="ECO:0000256" key="6">
    <source>
        <dbReference type="ARBA" id="ARBA00023157"/>
    </source>
</evidence>
<dbReference type="EMBL" id="PPHD01018826">
    <property type="protein sequence ID" value="POI28579.1"/>
    <property type="molecule type" value="Genomic_DNA"/>
</dbReference>
<protein>
    <submittedName>
        <fullName evidence="8">Uncharacterized protein</fullName>
    </submittedName>
</protein>
<keyword evidence="4" id="KW-1133">Transmembrane helix</keyword>
<evidence type="ECO:0000256" key="2">
    <source>
        <dbReference type="ARBA" id="ARBA00022692"/>
    </source>
</evidence>
<organism evidence="8 9">
    <name type="scientific">Bambusicola thoracicus</name>
    <name type="common">Chinese bamboo-partridge</name>
    <name type="synonym">Perdix thoracica</name>
    <dbReference type="NCBI Taxonomy" id="9083"/>
    <lineage>
        <taxon>Eukaryota</taxon>
        <taxon>Metazoa</taxon>
        <taxon>Chordata</taxon>
        <taxon>Craniata</taxon>
        <taxon>Vertebrata</taxon>
        <taxon>Euteleostomi</taxon>
        <taxon>Archelosauria</taxon>
        <taxon>Archosauria</taxon>
        <taxon>Dinosauria</taxon>
        <taxon>Saurischia</taxon>
        <taxon>Theropoda</taxon>
        <taxon>Coelurosauria</taxon>
        <taxon>Aves</taxon>
        <taxon>Neognathae</taxon>
        <taxon>Galloanserae</taxon>
        <taxon>Galliformes</taxon>
        <taxon>Phasianidae</taxon>
        <taxon>Perdicinae</taxon>
        <taxon>Bambusicola</taxon>
    </lineage>
</organism>
<keyword evidence="9" id="KW-1185">Reference proteome</keyword>
<keyword evidence="2" id="KW-0812">Transmembrane</keyword>
<dbReference type="InterPro" id="IPR036116">
    <property type="entry name" value="FN3_sf"/>
</dbReference>
<evidence type="ECO:0000256" key="3">
    <source>
        <dbReference type="ARBA" id="ARBA00022729"/>
    </source>
</evidence>
<reference evidence="8 9" key="1">
    <citation type="submission" date="2018-01" db="EMBL/GenBank/DDBJ databases">
        <title>Comparison of the Chinese Bamboo Partridge and Red Junglefowl genome sequences highlights the importance of demography in genome evolution.</title>
        <authorList>
            <person name="Tiley G.P."/>
            <person name="Kimball R.T."/>
            <person name="Braun E.L."/>
            <person name="Burleigh J.G."/>
        </authorList>
    </citation>
    <scope>NUCLEOTIDE SEQUENCE [LARGE SCALE GENOMIC DNA]</scope>
    <source>
        <strain evidence="8">RTK389</strain>
        <tissue evidence="8">Blood</tissue>
    </source>
</reference>
<evidence type="ECO:0000256" key="4">
    <source>
        <dbReference type="ARBA" id="ARBA00022989"/>
    </source>
</evidence>
<name>A0A2P4SWW8_BAMTH</name>
<gene>
    <name evidence="8" type="ORF">CIB84_007672</name>
</gene>
<evidence type="ECO:0000313" key="9">
    <source>
        <dbReference type="Proteomes" id="UP000237246"/>
    </source>
</evidence>
<keyword evidence="6" id="KW-1015">Disulfide bond</keyword>